<dbReference type="Pfam" id="PF25954">
    <property type="entry name" value="Beta-barrel_RND_2"/>
    <property type="match status" value="1"/>
</dbReference>
<evidence type="ECO:0000313" key="8">
    <source>
        <dbReference type="EMBL" id="PZD73457.1"/>
    </source>
</evidence>
<accession>A0A2W1JZ62</accession>
<keyword evidence="3 4" id="KW-0175">Coiled coil</keyword>
<feature type="domain" description="CusB-like beta-barrel" evidence="6">
    <location>
        <begin position="297"/>
        <end position="370"/>
    </location>
</feature>
<dbReference type="InterPro" id="IPR058792">
    <property type="entry name" value="Beta-barrel_RND_2"/>
</dbReference>
<dbReference type="InterPro" id="IPR058627">
    <property type="entry name" value="MdtA-like_C"/>
</dbReference>
<sequence>MIGQSASGDIDLNQLTVPVKSESLTLRIAASGTLIPAQNVNLSPKVAGVVAQLLVEQGDQVEQGQVIARMDRRDLEGQIIQARASVAQAQARLAELRAGNRVEEVAQAQARMSQAQAELARRRDRRPEAVAEASSQVAAAESMAKLSQKRVDRYQGLAEAGAETRDRVDEVIADNQNAQAMLREARMRLQRVQNETEREVQQSVASVQEAQQAFRLSQQGTRPEEIAQAVAATREAEGRLRIVENQFRDTDIRAPFAGIITQKFASVGAFVTPTTSASSTLSSTSASIVSLARELEVVAKVPEIDIGKVRPGQQVEIRADAYPEKTFTGRVRLVSPEAVVDQNVTSFEVRISLLSGQDQLLSGMNTDLTFLGDKVDDAVVVPTVAIATQKGQAGVYLPDEDDKPEFKPVTIGTSVADKTQILDGVEPGERVFIDFPEGVEPEDSEAE</sequence>
<feature type="domain" description="Multidrug resistance protein MdtA-like C-terminal permuted SH3" evidence="7">
    <location>
        <begin position="377"/>
        <end position="434"/>
    </location>
</feature>
<name>A0A2W1JZ62_9CYAN</name>
<evidence type="ECO:0000256" key="4">
    <source>
        <dbReference type="SAM" id="Coils"/>
    </source>
</evidence>
<organism evidence="8 9">
    <name type="scientific">Acaryochloris thomasi RCC1774</name>
    <dbReference type="NCBI Taxonomy" id="1764569"/>
    <lineage>
        <taxon>Bacteria</taxon>
        <taxon>Bacillati</taxon>
        <taxon>Cyanobacteriota</taxon>
        <taxon>Cyanophyceae</taxon>
        <taxon>Acaryochloridales</taxon>
        <taxon>Acaryochloridaceae</taxon>
        <taxon>Acaryochloris</taxon>
        <taxon>Acaryochloris thomasi</taxon>
    </lineage>
</organism>
<evidence type="ECO:0000259" key="6">
    <source>
        <dbReference type="Pfam" id="PF25954"/>
    </source>
</evidence>
<comment type="caution">
    <text evidence="8">The sequence shown here is derived from an EMBL/GenBank/DDBJ whole genome shotgun (WGS) entry which is preliminary data.</text>
</comment>
<dbReference type="Pfam" id="PF25881">
    <property type="entry name" value="HH_YBHG"/>
    <property type="match status" value="1"/>
</dbReference>
<dbReference type="Gene3D" id="2.40.420.20">
    <property type="match status" value="1"/>
</dbReference>
<evidence type="ECO:0000256" key="2">
    <source>
        <dbReference type="ARBA" id="ARBA00009477"/>
    </source>
</evidence>
<proteinExistence type="inferred from homology"/>
<evidence type="ECO:0000256" key="3">
    <source>
        <dbReference type="ARBA" id="ARBA00023054"/>
    </source>
</evidence>
<reference evidence="8 9" key="1">
    <citation type="journal article" date="2018" name="Sci. Rep.">
        <title>A novel species of the marine cyanobacterium Acaryochloris with a unique pigment content and lifestyle.</title>
        <authorList>
            <person name="Partensky F."/>
            <person name="Six C."/>
            <person name="Ratin M."/>
            <person name="Garczarek L."/>
            <person name="Vaulot D."/>
            <person name="Probert I."/>
            <person name="Calteau A."/>
            <person name="Gourvil P."/>
            <person name="Marie D."/>
            <person name="Grebert T."/>
            <person name="Bouchier C."/>
            <person name="Le Panse S."/>
            <person name="Gachenot M."/>
            <person name="Rodriguez F."/>
            <person name="Garrido J.L."/>
        </authorList>
    </citation>
    <scope>NUCLEOTIDE SEQUENCE [LARGE SCALE GENOMIC DNA]</scope>
    <source>
        <strain evidence="8 9">RCC1774</strain>
    </source>
</reference>
<dbReference type="PANTHER" id="PTHR32347:SF14">
    <property type="entry name" value="EFFLUX SYSTEM COMPONENT YKNX-RELATED"/>
    <property type="match status" value="1"/>
</dbReference>
<dbReference type="Gene3D" id="2.40.30.170">
    <property type="match status" value="1"/>
</dbReference>
<dbReference type="NCBIfam" id="TIGR01730">
    <property type="entry name" value="RND_mfp"/>
    <property type="match status" value="1"/>
</dbReference>
<dbReference type="GO" id="GO:0022857">
    <property type="term" value="F:transmembrane transporter activity"/>
    <property type="evidence" value="ECO:0007669"/>
    <property type="project" value="InterPro"/>
</dbReference>
<dbReference type="PANTHER" id="PTHR32347">
    <property type="entry name" value="EFFLUX SYSTEM COMPONENT YKNX-RELATED"/>
    <property type="match status" value="1"/>
</dbReference>
<dbReference type="InterPro" id="IPR006143">
    <property type="entry name" value="RND_pump_MFP"/>
</dbReference>
<dbReference type="Pfam" id="PF25967">
    <property type="entry name" value="RND-MFP_C"/>
    <property type="match status" value="1"/>
</dbReference>
<evidence type="ECO:0000259" key="7">
    <source>
        <dbReference type="Pfam" id="PF25967"/>
    </source>
</evidence>
<keyword evidence="9" id="KW-1185">Reference proteome</keyword>
<evidence type="ECO:0000259" key="5">
    <source>
        <dbReference type="Pfam" id="PF25881"/>
    </source>
</evidence>
<dbReference type="InterPro" id="IPR059052">
    <property type="entry name" value="HH_YbhG-like"/>
</dbReference>
<dbReference type="EMBL" id="PQWO01000005">
    <property type="protein sequence ID" value="PZD73457.1"/>
    <property type="molecule type" value="Genomic_DNA"/>
</dbReference>
<comment type="similarity">
    <text evidence="2">Belongs to the membrane fusion protein (MFP) (TC 8.A.1) family.</text>
</comment>
<comment type="subcellular location">
    <subcellularLocation>
        <location evidence="1">Cell envelope</location>
    </subcellularLocation>
</comment>
<protein>
    <submittedName>
        <fullName evidence="8">Type I secretion system membrane fusion protein PrsE</fullName>
    </submittedName>
</protein>
<feature type="coiled-coil region" evidence="4">
    <location>
        <begin position="168"/>
        <end position="213"/>
    </location>
</feature>
<evidence type="ECO:0000256" key="1">
    <source>
        <dbReference type="ARBA" id="ARBA00004196"/>
    </source>
</evidence>
<dbReference type="GO" id="GO:0016020">
    <property type="term" value="C:membrane"/>
    <property type="evidence" value="ECO:0007669"/>
    <property type="project" value="InterPro"/>
</dbReference>
<dbReference type="Proteomes" id="UP000248857">
    <property type="component" value="Unassembled WGS sequence"/>
</dbReference>
<dbReference type="SUPFAM" id="SSF111369">
    <property type="entry name" value="HlyD-like secretion proteins"/>
    <property type="match status" value="2"/>
</dbReference>
<feature type="coiled-coil region" evidence="4">
    <location>
        <begin position="72"/>
        <end position="125"/>
    </location>
</feature>
<dbReference type="PRINTS" id="PR01490">
    <property type="entry name" value="RTXTOXIND"/>
</dbReference>
<dbReference type="GO" id="GO:0030313">
    <property type="term" value="C:cell envelope"/>
    <property type="evidence" value="ECO:0007669"/>
    <property type="project" value="UniProtKB-SubCell"/>
</dbReference>
<evidence type="ECO:0000313" key="9">
    <source>
        <dbReference type="Proteomes" id="UP000248857"/>
    </source>
</evidence>
<dbReference type="AlphaFoldDB" id="A0A2W1JZ62"/>
<dbReference type="Gene3D" id="2.40.50.100">
    <property type="match status" value="1"/>
</dbReference>
<dbReference type="InterPro" id="IPR050465">
    <property type="entry name" value="UPF0194_transport"/>
</dbReference>
<feature type="domain" description="YbhG-like alpha-helical hairpin" evidence="5">
    <location>
        <begin position="70"/>
        <end position="120"/>
    </location>
</feature>
<gene>
    <name evidence="8" type="primary">prsE_1</name>
    <name evidence="8" type="ORF">C1752_01935</name>
</gene>